<comment type="caution">
    <text evidence="6">The sequence shown here is derived from an EMBL/GenBank/DDBJ whole genome shotgun (WGS) entry which is preliminary data.</text>
</comment>
<dbReference type="SUPFAM" id="SSF52418">
    <property type="entry name" value="Nucleoside phosphorylase/phosphoribosyltransferase catalytic domain"/>
    <property type="match status" value="1"/>
</dbReference>
<dbReference type="InterPro" id="IPR036320">
    <property type="entry name" value="Glycosyl_Trfase_fam3_N_dom_sf"/>
</dbReference>
<dbReference type="Gene3D" id="1.20.970.10">
    <property type="entry name" value="Transferase, Pyrimidine Nucleoside Phosphorylase, Chain C"/>
    <property type="match status" value="1"/>
</dbReference>
<dbReference type="Pfam" id="PF00591">
    <property type="entry name" value="Glycos_transf_3"/>
    <property type="match status" value="1"/>
</dbReference>
<evidence type="ECO:0000259" key="5">
    <source>
        <dbReference type="Pfam" id="PF02885"/>
    </source>
</evidence>
<evidence type="ECO:0000256" key="1">
    <source>
        <dbReference type="ARBA" id="ARBA00022676"/>
    </source>
</evidence>
<evidence type="ECO:0000313" key="6">
    <source>
        <dbReference type="EMBL" id="PJE61247.1"/>
    </source>
</evidence>
<dbReference type="PANTHER" id="PTHR43285:SF2">
    <property type="entry name" value="ANTHRANILATE PHOSPHORIBOSYLTRANSFERASE"/>
    <property type="match status" value="1"/>
</dbReference>
<evidence type="ECO:0000256" key="3">
    <source>
        <dbReference type="SAM" id="MobiDB-lite"/>
    </source>
</evidence>
<dbReference type="GO" id="GO:0004048">
    <property type="term" value="F:anthranilate phosphoribosyltransferase activity"/>
    <property type="evidence" value="ECO:0007669"/>
    <property type="project" value="InterPro"/>
</dbReference>
<dbReference type="Pfam" id="PF02885">
    <property type="entry name" value="Glycos_trans_3N"/>
    <property type="match status" value="1"/>
</dbReference>
<keyword evidence="1" id="KW-0328">Glycosyltransferase</keyword>
<evidence type="ECO:0000313" key="7">
    <source>
        <dbReference type="Proteomes" id="UP000231434"/>
    </source>
</evidence>
<evidence type="ECO:0008006" key="8">
    <source>
        <dbReference type="Google" id="ProtNLM"/>
    </source>
</evidence>
<sequence>MNKDGKGEETDALLARLVEGDDLSVEEAKKLIYHIFVFDTDGIRFATWIGANHAKGETSDELLGFINASKELSTKFELDININKTTDLSGSGGGKFKTFNVSTTASFVVAAAGYTVAKEAYFGVTSPTGSADVFMALGIDFMKLSKKRIESVLKKVGICPVITPFISPRLANRGKLALKFFVQDHVRVRTPFHLVSNLQLTVPMNHRIYGCYSQRYLEILANLFLKMGYKKTLTFSSDIGMPEISNVGSTTIVEQSGEKTRKYRVRPQDLGVKEAKEKDIKTGGKEQNIADFI</sequence>
<organism evidence="6 7">
    <name type="scientific">Candidatus Roizmanbacteria bacterium CG10_big_fil_rev_8_21_14_0_10_36_26</name>
    <dbReference type="NCBI Taxonomy" id="1974851"/>
    <lineage>
        <taxon>Bacteria</taxon>
        <taxon>Candidatus Roizmaniibacteriota</taxon>
    </lineage>
</organism>
<feature type="compositionally biased region" description="Basic and acidic residues" evidence="3">
    <location>
        <begin position="274"/>
        <end position="284"/>
    </location>
</feature>
<dbReference type="GO" id="GO:0005829">
    <property type="term" value="C:cytosol"/>
    <property type="evidence" value="ECO:0007669"/>
    <property type="project" value="TreeGrafter"/>
</dbReference>
<gene>
    <name evidence="6" type="ORF">COU86_00010</name>
</gene>
<feature type="domain" description="Glycosyl transferase family 3 N-terminal" evidence="5">
    <location>
        <begin position="13"/>
        <end position="68"/>
    </location>
</feature>
<protein>
    <recommendedName>
        <fullName evidence="8">Glycosyl transferase family 3 domain-containing protein</fullName>
    </recommendedName>
</protein>
<dbReference type="GO" id="GO:0000162">
    <property type="term" value="P:L-tryptophan biosynthetic process"/>
    <property type="evidence" value="ECO:0007669"/>
    <property type="project" value="InterPro"/>
</dbReference>
<name>A0A2M8KMU8_9BACT</name>
<proteinExistence type="predicted"/>
<keyword evidence="2" id="KW-0808">Transferase</keyword>
<dbReference type="InterPro" id="IPR035902">
    <property type="entry name" value="Nuc_phospho_transferase"/>
</dbReference>
<reference evidence="7" key="1">
    <citation type="submission" date="2017-09" db="EMBL/GenBank/DDBJ databases">
        <title>Depth-based differentiation of microbial function through sediment-hosted aquifers and enrichment of novel symbionts in the deep terrestrial subsurface.</title>
        <authorList>
            <person name="Probst A.J."/>
            <person name="Ladd B."/>
            <person name="Jarett J.K."/>
            <person name="Geller-Mcgrath D.E."/>
            <person name="Sieber C.M.K."/>
            <person name="Emerson J.B."/>
            <person name="Anantharaman K."/>
            <person name="Thomas B.C."/>
            <person name="Malmstrom R."/>
            <person name="Stieglmeier M."/>
            <person name="Klingl A."/>
            <person name="Woyke T."/>
            <person name="Ryan C.M."/>
            <person name="Banfield J.F."/>
        </authorList>
    </citation>
    <scope>NUCLEOTIDE SEQUENCE [LARGE SCALE GENOMIC DNA]</scope>
</reference>
<evidence type="ECO:0000256" key="2">
    <source>
        <dbReference type="ARBA" id="ARBA00022679"/>
    </source>
</evidence>
<dbReference type="EMBL" id="PFEB01000001">
    <property type="protein sequence ID" value="PJE61247.1"/>
    <property type="molecule type" value="Genomic_DNA"/>
</dbReference>
<dbReference type="AlphaFoldDB" id="A0A2M8KMU8"/>
<feature type="domain" description="Glycosyl transferase family 3" evidence="4">
    <location>
        <begin position="85"/>
        <end position="289"/>
    </location>
</feature>
<feature type="region of interest" description="Disordered" evidence="3">
    <location>
        <begin position="274"/>
        <end position="293"/>
    </location>
</feature>
<dbReference type="InterPro" id="IPR000312">
    <property type="entry name" value="Glycosyl_Trfase_fam3"/>
</dbReference>
<dbReference type="InterPro" id="IPR017459">
    <property type="entry name" value="Glycosyl_Trfase_fam3_N_dom"/>
</dbReference>
<accession>A0A2M8KMU8</accession>
<dbReference type="Proteomes" id="UP000231434">
    <property type="component" value="Unassembled WGS sequence"/>
</dbReference>
<evidence type="ECO:0000259" key="4">
    <source>
        <dbReference type="Pfam" id="PF00591"/>
    </source>
</evidence>
<dbReference type="SUPFAM" id="SSF47648">
    <property type="entry name" value="Nucleoside phosphorylase/phosphoribosyltransferase N-terminal domain"/>
    <property type="match status" value="1"/>
</dbReference>
<dbReference type="PANTHER" id="PTHR43285">
    <property type="entry name" value="ANTHRANILATE PHOSPHORIBOSYLTRANSFERASE"/>
    <property type="match status" value="1"/>
</dbReference>
<feature type="non-terminal residue" evidence="6">
    <location>
        <position position="293"/>
    </location>
</feature>
<dbReference type="Gene3D" id="3.40.1030.10">
    <property type="entry name" value="Nucleoside phosphorylase/phosphoribosyltransferase catalytic domain"/>
    <property type="match status" value="1"/>
</dbReference>
<dbReference type="InterPro" id="IPR005940">
    <property type="entry name" value="Anthranilate_Pribosyl_Tfrase"/>
</dbReference>